<keyword evidence="2" id="KW-1185">Reference proteome</keyword>
<gene>
    <name evidence="1" type="ORF">NC653_036225</name>
</gene>
<reference evidence="1 2" key="1">
    <citation type="journal article" date="2023" name="Mol. Ecol. Resour.">
        <title>Chromosome-level genome assembly of a triploid poplar Populus alba 'Berolinensis'.</title>
        <authorList>
            <person name="Chen S."/>
            <person name="Yu Y."/>
            <person name="Wang X."/>
            <person name="Wang S."/>
            <person name="Zhang T."/>
            <person name="Zhou Y."/>
            <person name="He R."/>
            <person name="Meng N."/>
            <person name="Wang Y."/>
            <person name="Liu W."/>
            <person name="Liu Z."/>
            <person name="Liu J."/>
            <person name="Guo Q."/>
            <person name="Huang H."/>
            <person name="Sederoff R.R."/>
            <person name="Wang G."/>
            <person name="Qu G."/>
            <person name="Chen S."/>
        </authorList>
    </citation>
    <scope>NUCLEOTIDE SEQUENCE [LARGE SCALE GENOMIC DNA]</scope>
    <source>
        <strain evidence="1">SC-2020</strain>
    </source>
</reference>
<name>A0AAD6PUP0_9ROSI</name>
<evidence type="ECO:0000313" key="1">
    <source>
        <dbReference type="EMBL" id="KAJ6968211.1"/>
    </source>
</evidence>
<comment type="caution">
    <text evidence="1">The sequence shown here is derived from an EMBL/GenBank/DDBJ whole genome shotgun (WGS) entry which is preliminary data.</text>
</comment>
<accession>A0AAD6PUP0</accession>
<dbReference type="Proteomes" id="UP001164929">
    <property type="component" value="Chromosome 16"/>
</dbReference>
<proteinExistence type="predicted"/>
<dbReference type="EMBL" id="JAQIZT010000016">
    <property type="protein sequence ID" value="KAJ6968211.1"/>
    <property type="molecule type" value="Genomic_DNA"/>
</dbReference>
<protein>
    <submittedName>
        <fullName evidence="1">Uncharacterized protein</fullName>
    </submittedName>
</protein>
<dbReference type="AlphaFoldDB" id="A0AAD6PUP0"/>
<evidence type="ECO:0000313" key="2">
    <source>
        <dbReference type="Proteomes" id="UP001164929"/>
    </source>
</evidence>
<sequence>MKAIDGPPLQATNLGDFESNGEEELYMNEGLSLLFRVGKCWCSKTSCWVGWTRNLERWCNPSKVLPLNPKLKKCGDVAPQVASKKALLNENSKMHDARGRETTVTRHGMA</sequence>
<organism evidence="1 2">
    <name type="scientific">Populus alba x Populus x berolinensis</name>
    <dbReference type="NCBI Taxonomy" id="444605"/>
    <lineage>
        <taxon>Eukaryota</taxon>
        <taxon>Viridiplantae</taxon>
        <taxon>Streptophyta</taxon>
        <taxon>Embryophyta</taxon>
        <taxon>Tracheophyta</taxon>
        <taxon>Spermatophyta</taxon>
        <taxon>Magnoliopsida</taxon>
        <taxon>eudicotyledons</taxon>
        <taxon>Gunneridae</taxon>
        <taxon>Pentapetalae</taxon>
        <taxon>rosids</taxon>
        <taxon>fabids</taxon>
        <taxon>Malpighiales</taxon>
        <taxon>Salicaceae</taxon>
        <taxon>Saliceae</taxon>
        <taxon>Populus</taxon>
    </lineage>
</organism>